<dbReference type="PANTHER" id="PTHR10527">
    <property type="entry name" value="IMPORTIN BETA"/>
    <property type="match status" value="1"/>
</dbReference>
<dbReference type="STRING" id="312017.Q22UQ4"/>
<dbReference type="InParanoid" id="Q22UQ4"/>
<dbReference type="GeneID" id="7834453"/>
<evidence type="ECO:0000256" key="3">
    <source>
        <dbReference type="ARBA" id="ARBA00022448"/>
    </source>
</evidence>
<dbReference type="Pfam" id="PF03810">
    <property type="entry name" value="IBN_N"/>
    <property type="match status" value="1"/>
</dbReference>
<dbReference type="GO" id="GO:0005634">
    <property type="term" value="C:nucleus"/>
    <property type="evidence" value="ECO:0007669"/>
    <property type="project" value="UniProtKB-SubCell"/>
</dbReference>
<keyword evidence="3" id="KW-0813">Transport</keyword>
<dbReference type="GO" id="GO:0031267">
    <property type="term" value="F:small GTPase binding"/>
    <property type="evidence" value="ECO:0007669"/>
    <property type="project" value="InterPro"/>
</dbReference>
<evidence type="ECO:0000256" key="6">
    <source>
        <dbReference type="ARBA" id="ARBA00022927"/>
    </source>
</evidence>
<dbReference type="InterPro" id="IPR021133">
    <property type="entry name" value="HEAT_type_2"/>
</dbReference>
<dbReference type="eggNOG" id="KOG2171">
    <property type="taxonomic scope" value="Eukaryota"/>
</dbReference>
<evidence type="ECO:0000256" key="8">
    <source>
        <dbReference type="PROSITE-ProRule" id="PRU00103"/>
    </source>
</evidence>
<dbReference type="GO" id="GO:0005737">
    <property type="term" value="C:cytoplasm"/>
    <property type="evidence" value="ECO:0007669"/>
    <property type="project" value="UniProtKB-SubCell"/>
</dbReference>
<dbReference type="PROSITE" id="PS50077">
    <property type="entry name" value="HEAT_REPEAT"/>
    <property type="match status" value="1"/>
</dbReference>
<dbReference type="InterPro" id="IPR001494">
    <property type="entry name" value="Importin-beta_N"/>
</dbReference>
<dbReference type="Gene3D" id="1.25.10.10">
    <property type="entry name" value="Leucine-rich Repeat Variant"/>
    <property type="match status" value="1"/>
</dbReference>
<dbReference type="GO" id="GO:0006606">
    <property type="term" value="P:protein import into nucleus"/>
    <property type="evidence" value="ECO:0007669"/>
    <property type="project" value="InterPro"/>
</dbReference>
<evidence type="ECO:0000313" key="11">
    <source>
        <dbReference type="EMBL" id="EAR88916.3"/>
    </source>
</evidence>
<dbReference type="Pfam" id="PF25574">
    <property type="entry name" value="TPR_IMB1"/>
    <property type="match status" value="1"/>
</dbReference>
<dbReference type="RefSeq" id="XP_001009161.3">
    <property type="nucleotide sequence ID" value="XM_001009161.3"/>
</dbReference>
<evidence type="ECO:0000256" key="7">
    <source>
        <dbReference type="ARBA" id="ARBA00023242"/>
    </source>
</evidence>
<keyword evidence="5" id="KW-0677">Repeat</keyword>
<dbReference type="InterPro" id="IPR016024">
    <property type="entry name" value="ARM-type_fold"/>
</dbReference>
<dbReference type="InterPro" id="IPR034085">
    <property type="entry name" value="TOG"/>
</dbReference>
<keyword evidence="6" id="KW-0653">Protein transport</keyword>
<feature type="domain" description="Importin N-terminal" evidence="10">
    <location>
        <begin position="24"/>
        <end position="100"/>
    </location>
</feature>
<dbReference type="EMBL" id="GG662828">
    <property type="protein sequence ID" value="EAR88916.3"/>
    <property type="molecule type" value="Genomic_DNA"/>
</dbReference>
<dbReference type="Pfam" id="PF18829">
    <property type="entry name" value="Importin_rep_6"/>
    <property type="match status" value="1"/>
</dbReference>
<keyword evidence="7" id="KW-0539">Nucleus</keyword>
<dbReference type="Pfam" id="PF18808">
    <property type="entry name" value="Importin_rep_4"/>
    <property type="match status" value="1"/>
</dbReference>
<keyword evidence="9" id="KW-0175">Coiled coil</keyword>
<dbReference type="KEGG" id="tet:TTHERM_00550700"/>
<dbReference type="Proteomes" id="UP000009168">
    <property type="component" value="Unassembled WGS sequence"/>
</dbReference>
<dbReference type="SMART" id="SM01349">
    <property type="entry name" value="TOG"/>
    <property type="match status" value="1"/>
</dbReference>
<dbReference type="SUPFAM" id="SSF48371">
    <property type="entry name" value="ARM repeat"/>
    <property type="match status" value="2"/>
</dbReference>
<feature type="coiled-coil region" evidence="9">
    <location>
        <begin position="774"/>
        <end position="806"/>
    </location>
</feature>
<evidence type="ECO:0000256" key="9">
    <source>
        <dbReference type="SAM" id="Coils"/>
    </source>
</evidence>
<evidence type="ECO:0000313" key="12">
    <source>
        <dbReference type="Proteomes" id="UP000009168"/>
    </source>
</evidence>
<proteinExistence type="predicted"/>
<dbReference type="OrthoDB" id="543373at2759"/>
<dbReference type="InterPro" id="IPR041653">
    <property type="entry name" value="Importin_rep_4"/>
</dbReference>
<organism evidence="11 12">
    <name type="scientific">Tetrahymena thermophila (strain SB210)</name>
    <dbReference type="NCBI Taxonomy" id="312017"/>
    <lineage>
        <taxon>Eukaryota</taxon>
        <taxon>Sar</taxon>
        <taxon>Alveolata</taxon>
        <taxon>Ciliophora</taxon>
        <taxon>Intramacronucleata</taxon>
        <taxon>Oligohymenophorea</taxon>
        <taxon>Hymenostomatida</taxon>
        <taxon>Tetrahymenina</taxon>
        <taxon>Tetrahymenidae</taxon>
        <taxon>Tetrahymena</taxon>
    </lineage>
</organism>
<evidence type="ECO:0000259" key="10">
    <source>
        <dbReference type="PROSITE" id="PS50166"/>
    </source>
</evidence>
<dbReference type="InterPro" id="IPR011989">
    <property type="entry name" value="ARM-like"/>
</dbReference>
<evidence type="ECO:0000256" key="1">
    <source>
        <dbReference type="ARBA" id="ARBA00004123"/>
    </source>
</evidence>
<gene>
    <name evidence="11" type="ORF">TTHERM_00550700</name>
</gene>
<evidence type="ECO:0000256" key="4">
    <source>
        <dbReference type="ARBA" id="ARBA00022490"/>
    </source>
</evidence>
<dbReference type="InterPro" id="IPR040122">
    <property type="entry name" value="Importin_beta"/>
</dbReference>
<reference evidence="12" key="1">
    <citation type="journal article" date="2006" name="PLoS Biol.">
        <title>Macronuclear genome sequence of the ciliate Tetrahymena thermophila, a model eukaryote.</title>
        <authorList>
            <person name="Eisen J.A."/>
            <person name="Coyne R.S."/>
            <person name="Wu M."/>
            <person name="Wu D."/>
            <person name="Thiagarajan M."/>
            <person name="Wortman J.R."/>
            <person name="Badger J.H."/>
            <person name="Ren Q."/>
            <person name="Amedeo P."/>
            <person name="Jones K.M."/>
            <person name="Tallon L.J."/>
            <person name="Delcher A.L."/>
            <person name="Salzberg S.L."/>
            <person name="Silva J.C."/>
            <person name="Haas B.J."/>
            <person name="Majoros W.H."/>
            <person name="Farzad M."/>
            <person name="Carlton J.M."/>
            <person name="Smith R.K. Jr."/>
            <person name="Garg J."/>
            <person name="Pearlman R.E."/>
            <person name="Karrer K.M."/>
            <person name="Sun L."/>
            <person name="Manning G."/>
            <person name="Elde N.C."/>
            <person name="Turkewitz A.P."/>
            <person name="Asai D.J."/>
            <person name="Wilkes D.E."/>
            <person name="Wang Y."/>
            <person name="Cai H."/>
            <person name="Collins K."/>
            <person name="Stewart B.A."/>
            <person name="Lee S.R."/>
            <person name="Wilamowska K."/>
            <person name="Weinberg Z."/>
            <person name="Ruzzo W.L."/>
            <person name="Wloga D."/>
            <person name="Gaertig J."/>
            <person name="Frankel J."/>
            <person name="Tsao C.-C."/>
            <person name="Gorovsky M.A."/>
            <person name="Keeling P.J."/>
            <person name="Waller R.F."/>
            <person name="Patron N.J."/>
            <person name="Cherry J.M."/>
            <person name="Stover N.A."/>
            <person name="Krieger C.J."/>
            <person name="del Toro C."/>
            <person name="Ryder H.F."/>
            <person name="Williamson S.C."/>
            <person name="Barbeau R.A."/>
            <person name="Hamilton E.P."/>
            <person name="Orias E."/>
        </authorList>
    </citation>
    <scope>NUCLEOTIDE SEQUENCE [LARGE SCALE GENOMIC DNA]</scope>
    <source>
        <strain evidence="12">SB210</strain>
    </source>
</reference>
<dbReference type="AlphaFoldDB" id="Q22UQ4"/>
<dbReference type="InterPro" id="IPR041389">
    <property type="entry name" value="Importin_rep_6"/>
</dbReference>
<dbReference type="InterPro" id="IPR057672">
    <property type="entry name" value="TPR_IPO4/5"/>
</dbReference>
<dbReference type="HOGENOM" id="CLU_003794_0_1_1"/>
<dbReference type="InterPro" id="IPR058584">
    <property type="entry name" value="IMB1_TNPO1-like_TPR"/>
</dbReference>
<dbReference type="PROSITE" id="PS50166">
    <property type="entry name" value="IMPORTIN_B_NT"/>
    <property type="match status" value="1"/>
</dbReference>
<comment type="subcellular location">
    <subcellularLocation>
        <location evidence="2">Cytoplasm</location>
    </subcellularLocation>
    <subcellularLocation>
        <location evidence="1">Nucleus</location>
    </subcellularLocation>
</comment>
<keyword evidence="12" id="KW-1185">Reference proteome</keyword>
<evidence type="ECO:0000256" key="5">
    <source>
        <dbReference type="ARBA" id="ARBA00022737"/>
    </source>
</evidence>
<dbReference type="Pfam" id="PF25780">
    <property type="entry name" value="TPR_IPO5"/>
    <property type="match status" value="1"/>
</dbReference>
<evidence type="ECO:0000256" key="2">
    <source>
        <dbReference type="ARBA" id="ARBA00004496"/>
    </source>
</evidence>
<protein>
    <submittedName>
        <fullName evidence="11">Importin protein</fullName>
    </submittedName>
</protein>
<sequence>MAEQLVQIIQNLIGDIDQTVQKQAEAALITLSEQDPNTFSINLLQIAIQHTQDNIRIFAISHLRKRISKFSEKSFSLIWDKLAPQNQNTIKTALFEMLTNEKNNTVRGLICDCIGELGGSLLEDKDAGNQWPELISIVWSLFMKESVELLESGFKILTNLLTYAPDSFDGHKQELATLFQNGVKNVNAKIQVACIQSIGAYISMLDPKQAKLFQPLVPLMLESFYTQIKQSPDDAEEILIVFTDIAETEPKFFKEHFEYLFSTIWKVNMEHEDVETDVKHMGTETIISLIQRLPQIVRKNPAYISRLIEMIFKHMIEIDEEITDEWKKPAEGFNEDIEEDADFETTRFGMNAIDRIIDSVGDAETLPILSATVEKLLQHNDWRYNFSAIMALSQVGEYIDDVATVQPIVDTVLKFLNNENPMLRYAVFHAIGQISDDMKPDFQVKYKDNIMPILLKYLDDPVPRVVSHAAAALTNFVEGFSDDDITPYLQQTLQKLFTLVNTGCSIVKENCMTAIASTAESAKAKFHDYFNECIPILFNVFETYTSKEYKQLRGQTIECITLIAHSINKEVFLPHLQKITQIIVTVQNSNLDNQDPQKSYVLSGWQRLCLNYSNELVPYLPEIVPGVFRLVEQITKKDGEDGYDVDEAEIALAMLEVFIDQFNKNFAPYVESTTRLISPLLDFKYAESIRESASKCVPGLVKCAGDNHEIQKNMVRYFLQLLLDATSTEFDSTIMITQISAIRDCIDSAGKFMTQEELQSLSNKVIKLLLDSDKRKAENEKWKNDEEVEEDEKEILEDDLEMEEELQVAIAELIGILFKTHKEQTLQLADLIYTQVLPKVLDPTVSDRMHKFGLFLIDDMVEFLGFELMSVRWNELATALKMFAQDKSCQVRQAAVYGIGIFAQNTPNASFTPYAQDLISTLIQSSNIPQGEEKEKQYGHARDNAIASIGKIIKSQSIVAPEVITYWISNLPLKYDKPEAHIQHQLLAEICISRPDLLSTDLITKTIQIFGQILETKYLDQQKGAPLVSQALKVLAQNPHVTAEYNKIISVLTEQQQEKLKKAFQA</sequence>
<feature type="repeat" description="HEAT" evidence="8">
    <location>
        <begin position="450"/>
        <end position="488"/>
    </location>
</feature>
<name>Q22UQ4_TETTS</name>
<accession>Q22UQ4</accession>
<keyword evidence="4" id="KW-0963">Cytoplasm</keyword>
<dbReference type="FunCoup" id="Q22UQ4">
    <property type="interactions" value="521"/>
</dbReference>